<sequence>MIVKRFSGQTVEEALMRAKWELGDEAVLLSSGVARDRWWKFWEKGYQVLAATDYPLSTDVRVPEPEPSEDSGREIAVSGAAHAMQEPERDRLEEMMALLTRMDEKIAASQSSKTGRGKQNPLVARLIEQEWEEKWARELVMEVPKGSLDSQWTHLAEALRKRLTFSPPLSAGSPRIVVVIGPTGAGKTTTIAKLAGGMAVQEMRVLLITTDTFRVAASDQLETFGGILDIPVVVAKKPQDVPELIRRHDADIVLIDTPGRSIQEPVGIRSGLSVLKNSGATDVLLCMPATYSRSGFVDTARKIAGDRAVSLCLTKVDEVLSPGSVISALLELRYPLMYVTTGQGVPHDIESALTSRFLAQWLVKGGAYHG</sequence>
<evidence type="ECO:0000256" key="9">
    <source>
        <dbReference type="ARBA" id="ARBA00023134"/>
    </source>
</evidence>
<evidence type="ECO:0000256" key="3">
    <source>
        <dbReference type="ARBA" id="ARBA00014919"/>
    </source>
</evidence>
<keyword evidence="11" id="KW-1006">Bacterial flagellum protein export</keyword>
<protein>
    <recommendedName>
        <fullName evidence="3 13">Flagellar biosynthesis protein FlhF</fullName>
    </recommendedName>
</protein>
<comment type="subcellular location">
    <subcellularLocation>
        <location evidence="1">Cell membrane</location>
        <topology evidence="1">Peripheral membrane protein</topology>
        <orientation evidence="1">Cytoplasmic side</orientation>
    </subcellularLocation>
</comment>
<dbReference type="InterPro" id="IPR020006">
    <property type="entry name" value="FlhF"/>
</dbReference>
<dbReference type="EMBL" id="PXYT01000013">
    <property type="protein sequence ID" value="PSR30126.1"/>
    <property type="molecule type" value="Genomic_DNA"/>
</dbReference>
<dbReference type="GO" id="GO:0005886">
    <property type="term" value="C:plasma membrane"/>
    <property type="evidence" value="ECO:0007669"/>
    <property type="project" value="UniProtKB-SubCell"/>
</dbReference>
<evidence type="ECO:0000256" key="11">
    <source>
        <dbReference type="ARBA" id="ARBA00023225"/>
    </source>
</evidence>
<evidence type="ECO:0000256" key="10">
    <source>
        <dbReference type="ARBA" id="ARBA00023136"/>
    </source>
</evidence>
<keyword evidence="16" id="KW-0969">Cilium</keyword>
<dbReference type="PANTHER" id="PTHR43134">
    <property type="entry name" value="SIGNAL RECOGNITION PARTICLE RECEPTOR SUBUNIT ALPHA"/>
    <property type="match status" value="1"/>
</dbReference>
<evidence type="ECO:0000256" key="13">
    <source>
        <dbReference type="NCBIfam" id="TIGR03499"/>
    </source>
</evidence>
<comment type="function">
    <text evidence="12">Necessary for flagellar biosynthesis. May be involved in translocation of the flagellum.</text>
</comment>
<dbReference type="NCBIfam" id="TIGR03499">
    <property type="entry name" value="FlhF"/>
    <property type="match status" value="1"/>
</dbReference>
<name>A0A2T2X6P6_9FIRM</name>
<reference evidence="16 17" key="1">
    <citation type="journal article" date="2014" name="BMC Genomics">
        <title>Comparison of environmental and isolate Sulfobacillus genomes reveals diverse carbon, sulfur, nitrogen, and hydrogen metabolisms.</title>
        <authorList>
            <person name="Justice N.B."/>
            <person name="Norman A."/>
            <person name="Brown C.T."/>
            <person name="Singh A."/>
            <person name="Thomas B.C."/>
            <person name="Banfield J.F."/>
        </authorList>
    </citation>
    <scope>NUCLEOTIDE SEQUENCE [LARGE SCALE GENOMIC DNA]</scope>
    <source>
        <strain evidence="16">AMDSBA1</strain>
    </source>
</reference>
<evidence type="ECO:0000256" key="5">
    <source>
        <dbReference type="ARBA" id="ARBA00022475"/>
    </source>
</evidence>
<organism evidence="16 17">
    <name type="scientific">Sulfobacillus benefaciens</name>
    <dbReference type="NCBI Taxonomy" id="453960"/>
    <lineage>
        <taxon>Bacteria</taxon>
        <taxon>Bacillati</taxon>
        <taxon>Bacillota</taxon>
        <taxon>Clostridia</taxon>
        <taxon>Eubacteriales</taxon>
        <taxon>Clostridiales Family XVII. Incertae Sedis</taxon>
        <taxon>Sulfobacillus</taxon>
    </lineage>
</organism>
<keyword evidence="7" id="KW-1005">Bacterial flagellum biogenesis</keyword>
<dbReference type="GO" id="GO:0006614">
    <property type="term" value="P:SRP-dependent cotranslational protein targeting to membrane"/>
    <property type="evidence" value="ECO:0007669"/>
    <property type="project" value="UniProtKB-UniRule"/>
</dbReference>
<accession>A0A2T2X6P6</accession>
<feature type="domain" description="AAA+ ATPase" evidence="14">
    <location>
        <begin position="173"/>
        <end position="323"/>
    </location>
</feature>
<dbReference type="GO" id="GO:0005525">
    <property type="term" value="F:GTP binding"/>
    <property type="evidence" value="ECO:0007669"/>
    <property type="project" value="UniProtKB-UniRule"/>
</dbReference>
<evidence type="ECO:0000256" key="7">
    <source>
        <dbReference type="ARBA" id="ARBA00022795"/>
    </source>
</evidence>
<evidence type="ECO:0000313" key="17">
    <source>
        <dbReference type="Proteomes" id="UP000242699"/>
    </source>
</evidence>
<keyword evidence="5" id="KW-1003">Cell membrane</keyword>
<keyword evidence="6" id="KW-0547">Nucleotide-binding</keyword>
<keyword evidence="10" id="KW-0472">Membrane</keyword>
<keyword evidence="8" id="KW-0653">Protein transport</keyword>
<dbReference type="InterPro" id="IPR003593">
    <property type="entry name" value="AAA+_ATPase"/>
</dbReference>
<evidence type="ECO:0000256" key="6">
    <source>
        <dbReference type="ARBA" id="ARBA00022741"/>
    </source>
</evidence>
<gene>
    <name evidence="16" type="primary">flhF</name>
    <name evidence="16" type="ORF">C7B43_07555</name>
</gene>
<dbReference type="InterPro" id="IPR000897">
    <property type="entry name" value="SRP54_GTPase_dom"/>
</dbReference>
<dbReference type="GO" id="GO:0003924">
    <property type="term" value="F:GTPase activity"/>
    <property type="evidence" value="ECO:0007669"/>
    <property type="project" value="UniProtKB-UniRule"/>
</dbReference>
<evidence type="ECO:0000256" key="4">
    <source>
        <dbReference type="ARBA" id="ARBA00022448"/>
    </source>
</evidence>
<evidence type="ECO:0000256" key="8">
    <source>
        <dbReference type="ARBA" id="ARBA00022927"/>
    </source>
</evidence>
<keyword evidence="4" id="KW-0813">Transport</keyword>
<dbReference type="GO" id="GO:0005047">
    <property type="term" value="F:signal recognition particle binding"/>
    <property type="evidence" value="ECO:0007669"/>
    <property type="project" value="TreeGrafter"/>
</dbReference>
<evidence type="ECO:0000259" key="14">
    <source>
        <dbReference type="SMART" id="SM00382"/>
    </source>
</evidence>
<keyword evidence="16" id="KW-0966">Cell projection</keyword>
<evidence type="ECO:0000256" key="12">
    <source>
        <dbReference type="ARBA" id="ARBA00025337"/>
    </source>
</evidence>
<evidence type="ECO:0000256" key="2">
    <source>
        <dbReference type="ARBA" id="ARBA00008531"/>
    </source>
</evidence>
<evidence type="ECO:0000313" key="16">
    <source>
        <dbReference type="EMBL" id="PSR30126.1"/>
    </source>
</evidence>
<dbReference type="FunFam" id="3.40.50.300:FF:000695">
    <property type="entry name" value="Flagellar biosynthesis regulator FlhF"/>
    <property type="match status" value="1"/>
</dbReference>
<dbReference type="GO" id="GO:0044781">
    <property type="term" value="P:bacterial-type flagellum organization"/>
    <property type="evidence" value="ECO:0007669"/>
    <property type="project" value="UniProtKB-UniRule"/>
</dbReference>
<dbReference type="Pfam" id="PF00448">
    <property type="entry name" value="SRP54"/>
    <property type="match status" value="1"/>
</dbReference>
<evidence type="ECO:0000256" key="1">
    <source>
        <dbReference type="ARBA" id="ARBA00004413"/>
    </source>
</evidence>
<comment type="caution">
    <text evidence="16">The sequence shown here is derived from an EMBL/GenBank/DDBJ whole genome shotgun (WGS) entry which is preliminary data.</text>
</comment>
<dbReference type="SMART" id="SM00962">
    <property type="entry name" value="SRP54"/>
    <property type="match status" value="1"/>
</dbReference>
<dbReference type="InterPro" id="IPR027417">
    <property type="entry name" value="P-loop_NTPase"/>
</dbReference>
<dbReference type="AlphaFoldDB" id="A0A2T2X6P6"/>
<keyword evidence="9" id="KW-0342">GTP-binding</keyword>
<dbReference type="GO" id="GO:0015031">
    <property type="term" value="P:protein transport"/>
    <property type="evidence" value="ECO:0007669"/>
    <property type="project" value="UniProtKB-KW"/>
</dbReference>
<dbReference type="CDD" id="cd17873">
    <property type="entry name" value="FlhF"/>
    <property type="match status" value="1"/>
</dbReference>
<feature type="domain" description="SRP54-type proteins GTP-binding" evidence="15">
    <location>
        <begin position="174"/>
        <end position="364"/>
    </location>
</feature>
<comment type="similarity">
    <text evidence="2">Belongs to the GTP-binding SRP family.</text>
</comment>
<dbReference type="SMART" id="SM00382">
    <property type="entry name" value="AAA"/>
    <property type="match status" value="1"/>
</dbReference>
<dbReference type="Proteomes" id="UP000242699">
    <property type="component" value="Unassembled WGS sequence"/>
</dbReference>
<dbReference type="SUPFAM" id="SSF52540">
    <property type="entry name" value="P-loop containing nucleoside triphosphate hydrolases"/>
    <property type="match status" value="1"/>
</dbReference>
<dbReference type="Gene3D" id="1.20.120.1380">
    <property type="entry name" value="Flagellar FlhF biosynthesis protein, N domain"/>
    <property type="match status" value="1"/>
</dbReference>
<keyword evidence="16" id="KW-0282">Flagellum</keyword>
<dbReference type="PANTHER" id="PTHR43134:SF3">
    <property type="entry name" value="FLAGELLAR BIOSYNTHESIS PROTEIN FLHF"/>
    <property type="match status" value="1"/>
</dbReference>
<proteinExistence type="inferred from homology"/>
<dbReference type="Gene3D" id="3.40.50.300">
    <property type="entry name" value="P-loop containing nucleotide triphosphate hydrolases"/>
    <property type="match status" value="1"/>
</dbReference>
<evidence type="ECO:0000259" key="15">
    <source>
        <dbReference type="SMART" id="SM00962"/>
    </source>
</evidence>
<dbReference type="InterPro" id="IPR047040">
    <property type="entry name" value="FlhF__GTPase_dom"/>
</dbReference>